<reference evidence="1" key="2">
    <citation type="journal article" date="2015" name="Life">
        <title>A manual curation strategy to improve genome annotation: application to a set of haloarchael genomes.</title>
        <authorList>
            <person name="Pfeiffer F."/>
            <person name="Oesterhelt D."/>
        </authorList>
    </citation>
    <scope>NUCLEOTIDE SEQUENCE</scope>
    <source>
        <strain evidence="1">NRC-1</strain>
    </source>
</reference>
<organism evidence="1">
    <name type="scientific">Halobacterium salinarum (strain ATCC 700922 / JCM 11081 / NRC-1)</name>
    <name type="common">Halobacterium halobium</name>
    <dbReference type="NCBI Taxonomy" id="64091"/>
    <lineage>
        <taxon>Archaea</taxon>
        <taxon>Methanobacteriati</taxon>
        <taxon>Methanobacteriota</taxon>
        <taxon>Stenosarchaea group</taxon>
        <taxon>Halobacteria</taxon>
        <taxon>Halobacteriales</taxon>
        <taxon>Halobacteriaceae</taxon>
        <taxon>Halobacterium</taxon>
        <taxon>Halobacterium salinarum NRC-34001</taxon>
    </lineage>
</organism>
<name>A0A510N3R1_HALSA</name>
<evidence type="ECO:0000313" key="1">
    <source>
        <dbReference type="EMBL" id="DAC77353.1"/>
    </source>
</evidence>
<dbReference type="EMBL" id="BK010829">
    <property type="protein sequence ID" value="DAC77353.1"/>
    <property type="molecule type" value="Genomic_DNA"/>
</dbReference>
<proteinExistence type="predicted"/>
<reference evidence="1" key="1">
    <citation type="journal article" date="2008" name="Genomics">
        <title>Evolution in the laboratory: the genome of Halobacterium salinarum strain R1 compared to that of strain NRC-1.</title>
        <authorList>
            <person name="Pfeiffer F."/>
            <person name="Schuster S.C."/>
            <person name="Broicher A."/>
            <person name="Falb M."/>
            <person name="Palm P."/>
            <person name="Rodewald K."/>
            <person name="Ruepp A."/>
            <person name="Soppa J."/>
            <person name="Tittor J."/>
            <person name="Oesterhelt D."/>
        </authorList>
    </citation>
    <scope>NUCLEOTIDE SEQUENCE</scope>
    <source>
        <strain evidence="1">NRC-1</strain>
    </source>
</reference>
<protein>
    <submittedName>
        <fullName evidence="1">Uncharacterized protein</fullName>
    </submittedName>
</protein>
<dbReference type="AlphaFoldDB" id="A0A510N3R1"/>
<sequence>MACDLLIQEGPQSRWDGDDCTDGFDSSGSIFGGGLFWVCGGKVCWGLLSHWSVVEVGVGCGNRPRETVLDNDWEQAS</sequence>
<gene>
    <name evidence="1" type="ORF">VNG_0027a</name>
</gene>
<accession>A0A510N3R1</accession>
<reference evidence="1" key="3">
    <citation type="journal article" date="2019" name="Microbiol. Resour. Announc.">
        <title>The genome of the Halobacterium salinarum type strain is closely related to that of the laboratory strains NRC-1 and R1.</title>
        <authorList>
            <person name="Pfeiffer F."/>
            <person name="Marchfelder A."/>
            <person name="Habermann B.H."/>
            <person name="Dyall-Smith M."/>
        </authorList>
    </citation>
    <scope>NUCLEOTIDE SEQUENCE</scope>
    <source>
        <strain evidence="1">NRC-1</strain>
    </source>
</reference>